<dbReference type="Proteomes" id="UP000501240">
    <property type="component" value="Chromosome"/>
</dbReference>
<accession>A0A7D3VV77</accession>
<dbReference type="AlphaFoldDB" id="A0A7D3VV77"/>
<dbReference type="RefSeq" id="WP_173097984.1">
    <property type="nucleotide sequence ID" value="NZ_CP053892.1"/>
</dbReference>
<feature type="region of interest" description="Disordered" evidence="1">
    <location>
        <begin position="21"/>
        <end position="44"/>
    </location>
</feature>
<keyword evidence="4" id="KW-1185">Reference proteome</keyword>
<feature type="domain" description="DUF4132" evidence="2">
    <location>
        <begin position="464"/>
        <end position="641"/>
    </location>
</feature>
<proteinExistence type="predicted"/>
<evidence type="ECO:0000313" key="3">
    <source>
        <dbReference type="EMBL" id="QKG24135.1"/>
    </source>
</evidence>
<evidence type="ECO:0000256" key="1">
    <source>
        <dbReference type="SAM" id="MobiDB-lite"/>
    </source>
</evidence>
<sequence>MTEEKEAALGDLPRLLVEPPWELDPMRDRPAEDEPFIVPGLEPPAERTITWAAGERDRWRADRPNEPDVADWDAAARGFAKEHEWDQARLLAWGPEDLFRPLIAGWRPRSSHNGQGLVARFGADARAAMLAAGSLSALVPFLDADVARAMAGRRFEPSLFALPDIEREWRERHGTAAVPFLVPDALGRALRPHRAALLFLRAIAEREGTDAVVEAARGVHGDRAATALGALLATAPAGPPDAAVRSEGCKRPPFPKWADPAQLPRLRLTTGEVLPDTAAKNLLLLLAKAEDWNDHSGIGWAVDKAIARLDPAARAEFGWAVFEAWRANGMKGAHAWALDALGRIGDDTTVPRLAAVIGGWPGSNRQDRARGGLKVLVRIGSDEALLQLHRIAETTRYKAFGAFARRMLESVAEKRELTAEQLADRLVPDLGLDAGGATVLDYGPRSFTVGFDEALVPYVVDGDGKRRKALPKPGAKDDQWKAPAAYKRFAAMRKEARKVASEQVRRLEQAMLAGRSWSPEEFRRFFVEQPLIGHIARRLVWTAGATAFRVAEDGTYAGLDDETLEIPGDARVRIPHPVALGDAVKPWTAVFEDYAIAQPFPQLARPVFALAGEERETGELQRFAGITVPYGPILGLERGGWERGADHVHHCDAVRRLANCTAWLEFAPGIRLTDAGANPEQTITRVRLICEDGPEARDPVAVSEILADLTGLTGG</sequence>
<organism evidence="3 4">
    <name type="scientific">Actinomadura verrucosospora</name>
    <dbReference type="NCBI Taxonomy" id="46165"/>
    <lineage>
        <taxon>Bacteria</taxon>
        <taxon>Bacillati</taxon>
        <taxon>Actinomycetota</taxon>
        <taxon>Actinomycetes</taxon>
        <taxon>Streptosporangiales</taxon>
        <taxon>Thermomonosporaceae</taxon>
        <taxon>Actinomadura</taxon>
    </lineage>
</organism>
<dbReference type="Pfam" id="PF13569">
    <property type="entry name" value="DUF4132"/>
    <property type="match status" value="1"/>
</dbReference>
<name>A0A7D3VV77_ACTVE</name>
<dbReference type="EMBL" id="CP053892">
    <property type="protein sequence ID" value="QKG24135.1"/>
    <property type="molecule type" value="Genomic_DNA"/>
</dbReference>
<evidence type="ECO:0000259" key="2">
    <source>
        <dbReference type="Pfam" id="PF13569"/>
    </source>
</evidence>
<evidence type="ECO:0000313" key="4">
    <source>
        <dbReference type="Proteomes" id="UP000501240"/>
    </source>
</evidence>
<dbReference type="InterPro" id="IPR025406">
    <property type="entry name" value="DUF4132"/>
</dbReference>
<reference evidence="3 4" key="1">
    <citation type="submission" date="2020-05" db="EMBL/GenBank/DDBJ databases">
        <title>Actinomadura verrucosospora NRRL-B18236 (PFL_A860) Genome sequencing and assembly.</title>
        <authorList>
            <person name="Samborskyy M."/>
        </authorList>
    </citation>
    <scope>NUCLEOTIDE SEQUENCE [LARGE SCALE GENOMIC DNA]</scope>
    <source>
        <strain evidence="3 4">NRRL:B18236</strain>
    </source>
</reference>
<gene>
    <name evidence="3" type="ORF">ACTIVE_5778</name>
</gene>
<protein>
    <submittedName>
        <fullName evidence="3">WGR domain-containing protein</fullName>
    </submittedName>
</protein>